<dbReference type="AlphaFoldDB" id="A0A0A9FTW3"/>
<reference evidence="2" key="1">
    <citation type="submission" date="2014-09" db="EMBL/GenBank/DDBJ databases">
        <authorList>
            <person name="Magalhaes I.L.F."/>
            <person name="Oliveira U."/>
            <person name="Santos F.R."/>
            <person name="Vidigal T.H.D.A."/>
            <person name="Brescovit A.D."/>
            <person name="Santos A.J."/>
        </authorList>
    </citation>
    <scope>NUCLEOTIDE SEQUENCE</scope>
    <source>
        <tissue evidence="2">Shoot tissue taken approximately 20 cm above the soil surface</tissue>
    </source>
</reference>
<accession>A0A0A9FTW3</accession>
<proteinExistence type="predicted"/>
<evidence type="ECO:0000256" key="1">
    <source>
        <dbReference type="SAM" id="MobiDB-lite"/>
    </source>
</evidence>
<dbReference type="EMBL" id="GBRH01254789">
    <property type="protein sequence ID" value="JAD43106.1"/>
    <property type="molecule type" value="Transcribed_RNA"/>
</dbReference>
<reference evidence="2" key="2">
    <citation type="journal article" date="2015" name="Data Brief">
        <title>Shoot transcriptome of the giant reed, Arundo donax.</title>
        <authorList>
            <person name="Barrero R.A."/>
            <person name="Guerrero F.D."/>
            <person name="Moolhuijzen P."/>
            <person name="Goolsby J.A."/>
            <person name="Tidwell J."/>
            <person name="Bellgard S.E."/>
            <person name="Bellgard M.I."/>
        </authorList>
    </citation>
    <scope>NUCLEOTIDE SEQUENCE</scope>
    <source>
        <tissue evidence="2">Shoot tissue taken approximately 20 cm above the soil surface</tissue>
    </source>
</reference>
<feature type="region of interest" description="Disordered" evidence="1">
    <location>
        <begin position="22"/>
        <end position="58"/>
    </location>
</feature>
<name>A0A0A9FTW3_ARUDO</name>
<evidence type="ECO:0000313" key="2">
    <source>
        <dbReference type="EMBL" id="JAE14659.1"/>
    </source>
</evidence>
<protein>
    <submittedName>
        <fullName evidence="2">Uncharacterized protein</fullName>
    </submittedName>
</protein>
<sequence>MMGGAAGTREGLPMELMMPAVLPTAPGSDARHGTNEPSVPVLELAPPRRYAPKEEWAE</sequence>
<organism evidence="2">
    <name type="scientific">Arundo donax</name>
    <name type="common">Giant reed</name>
    <name type="synonym">Donax arundinaceus</name>
    <dbReference type="NCBI Taxonomy" id="35708"/>
    <lineage>
        <taxon>Eukaryota</taxon>
        <taxon>Viridiplantae</taxon>
        <taxon>Streptophyta</taxon>
        <taxon>Embryophyta</taxon>
        <taxon>Tracheophyta</taxon>
        <taxon>Spermatophyta</taxon>
        <taxon>Magnoliopsida</taxon>
        <taxon>Liliopsida</taxon>
        <taxon>Poales</taxon>
        <taxon>Poaceae</taxon>
        <taxon>PACMAD clade</taxon>
        <taxon>Arundinoideae</taxon>
        <taxon>Arundineae</taxon>
        <taxon>Arundo</taxon>
    </lineage>
</organism>
<dbReference type="EMBL" id="GBRH01183237">
    <property type="protein sequence ID" value="JAE14659.1"/>
    <property type="molecule type" value="Transcribed_RNA"/>
</dbReference>